<gene>
    <name evidence="2" type="ORF">VM1G_01578</name>
</gene>
<dbReference type="AlphaFoldDB" id="A0A194VSU8"/>
<dbReference type="Proteomes" id="UP000078559">
    <property type="component" value="Chromosome 2"/>
</dbReference>
<protein>
    <submittedName>
        <fullName evidence="2">Uncharacterized protein</fullName>
    </submittedName>
</protein>
<reference evidence="2" key="1">
    <citation type="submission" date="2014-12" db="EMBL/GenBank/DDBJ databases">
        <title>Genome Sequence of Valsa Canker Pathogens Uncovers a Specific Adaption of Colonization on Woody Bark.</title>
        <authorList>
            <person name="Yin Z."/>
            <person name="Liu H."/>
            <person name="Gao X."/>
            <person name="Li Z."/>
            <person name="Song N."/>
            <person name="Ke X."/>
            <person name="Dai Q."/>
            <person name="Wu Y."/>
            <person name="Sun Y."/>
            <person name="Xu J.-R."/>
            <person name="Kang Z.K."/>
            <person name="Wang L."/>
            <person name="Huang L."/>
        </authorList>
    </citation>
    <scope>NUCLEOTIDE SEQUENCE [LARGE SCALE GENOMIC DNA]</scope>
    <source>
        <strain evidence="2">03-8</strain>
    </source>
</reference>
<keyword evidence="1" id="KW-0812">Transmembrane</keyword>
<keyword evidence="1" id="KW-1133">Transmembrane helix</keyword>
<dbReference type="EMBL" id="CM003099">
    <property type="protein sequence ID" value="KUI67003.1"/>
    <property type="molecule type" value="Genomic_DNA"/>
</dbReference>
<name>A0A194VSU8_CYTMA</name>
<proteinExistence type="predicted"/>
<keyword evidence="3" id="KW-1185">Reference proteome</keyword>
<sequence>MQWKINITNQQKRKLTTSVPRTRANGVFLPSGAGGGALVDGALDPLLEVDDPVSQQEADLQCAMGATLANRRRHGPYSERNTILTVQFPFSALLSVLGLRSFWWIANNLIPG</sequence>
<evidence type="ECO:0000313" key="3">
    <source>
        <dbReference type="Proteomes" id="UP000078559"/>
    </source>
</evidence>
<feature type="transmembrane region" description="Helical" evidence="1">
    <location>
        <begin position="82"/>
        <end position="106"/>
    </location>
</feature>
<evidence type="ECO:0000313" key="2">
    <source>
        <dbReference type="EMBL" id="KUI67003.1"/>
    </source>
</evidence>
<evidence type="ECO:0000256" key="1">
    <source>
        <dbReference type="SAM" id="Phobius"/>
    </source>
</evidence>
<organism evidence="2 3">
    <name type="scientific">Cytospora mali</name>
    <name type="common">Apple Valsa canker fungus</name>
    <name type="synonym">Valsa mali</name>
    <dbReference type="NCBI Taxonomy" id="578113"/>
    <lineage>
        <taxon>Eukaryota</taxon>
        <taxon>Fungi</taxon>
        <taxon>Dikarya</taxon>
        <taxon>Ascomycota</taxon>
        <taxon>Pezizomycotina</taxon>
        <taxon>Sordariomycetes</taxon>
        <taxon>Sordariomycetidae</taxon>
        <taxon>Diaporthales</taxon>
        <taxon>Cytosporaceae</taxon>
        <taxon>Cytospora</taxon>
    </lineage>
</organism>
<keyword evidence="1" id="KW-0472">Membrane</keyword>
<accession>A0A194VSU8</accession>